<sequence length="103" mass="11883">MEPVNATRATMPPEEVVTRAEEAPPYNELSDNEKQYALFTDGSCHVVGKHRRWKVLLDELQKQLKEKMNQVNLQSRMHSVNITIINQILVIPSFCFKLLGNNF</sequence>
<reference evidence="4" key="1">
    <citation type="submission" date="2017-11" db="EMBL/GenBank/DDBJ databases">
        <authorList>
            <person name="Lima N.C."/>
            <person name="Parody-Merino A.M."/>
            <person name="Battley P.F."/>
            <person name="Fidler A.E."/>
            <person name="Prosdocimi F."/>
        </authorList>
    </citation>
    <scope>NUCLEOTIDE SEQUENCE [LARGE SCALE GENOMIC DNA]</scope>
</reference>
<keyword evidence="1" id="KW-0175">Coiled coil</keyword>
<dbReference type="OrthoDB" id="9399599at2759"/>
<keyword evidence="4" id="KW-1185">Reference proteome</keyword>
<feature type="region of interest" description="Disordered" evidence="2">
    <location>
        <begin position="1"/>
        <end position="28"/>
    </location>
</feature>
<dbReference type="Proteomes" id="UP000233556">
    <property type="component" value="Unassembled WGS sequence"/>
</dbReference>
<feature type="coiled-coil region" evidence="1">
    <location>
        <begin position="50"/>
        <end position="77"/>
    </location>
</feature>
<gene>
    <name evidence="3" type="ORF">llap_16901</name>
</gene>
<evidence type="ECO:0000256" key="2">
    <source>
        <dbReference type="SAM" id="MobiDB-lite"/>
    </source>
</evidence>
<accession>A0A2I0TG71</accession>
<evidence type="ECO:0000256" key="1">
    <source>
        <dbReference type="SAM" id="Coils"/>
    </source>
</evidence>
<reference evidence="4" key="2">
    <citation type="submission" date="2017-12" db="EMBL/GenBank/DDBJ databases">
        <title>Genome sequence of the Bar-tailed Godwit (Limosa lapponica baueri).</title>
        <authorList>
            <person name="Lima N.C.B."/>
            <person name="Parody-Merino A.M."/>
            <person name="Battley P.F."/>
            <person name="Fidler A.E."/>
            <person name="Prosdocimi F."/>
        </authorList>
    </citation>
    <scope>NUCLEOTIDE SEQUENCE [LARGE SCALE GENOMIC DNA]</scope>
</reference>
<name>A0A2I0TG71_LIMLA</name>
<dbReference type="AlphaFoldDB" id="A0A2I0TG71"/>
<protein>
    <submittedName>
        <fullName evidence="3">Uncharacterized protein</fullName>
    </submittedName>
</protein>
<evidence type="ECO:0000313" key="3">
    <source>
        <dbReference type="EMBL" id="PKU32798.1"/>
    </source>
</evidence>
<dbReference type="EMBL" id="KZ510839">
    <property type="protein sequence ID" value="PKU32798.1"/>
    <property type="molecule type" value="Genomic_DNA"/>
</dbReference>
<proteinExistence type="predicted"/>
<evidence type="ECO:0000313" key="4">
    <source>
        <dbReference type="Proteomes" id="UP000233556"/>
    </source>
</evidence>
<organism evidence="3 4">
    <name type="scientific">Limosa lapponica baueri</name>
    <dbReference type="NCBI Taxonomy" id="1758121"/>
    <lineage>
        <taxon>Eukaryota</taxon>
        <taxon>Metazoa</taxon>
        <taxon>Chordata</taxon>
        <taxon>Craniata</taxon>
        <taxon>Vertebrata</taxon>
        <taxon>Euteleostomi</taxon>
        <taxon>Archelosauria</taxon>
        <taxon>Archosauria</taxon>
        <taxon>Dinosauria</taxon>
        <taxon>Saurischia</taxon>
        <taxon>Theropoda</taxon>
        <taxon>Coelurosauria</taxon>
        <taxon>Aves</taxon>
        <taxon>Neognathae</taxon>
        <taxon>Neoaves</taxon>
        <taxon>Charadriiformes</taxon>
        <taxon>Scolopacidae</taxon>
        <taxon>Limosa</taxon>
    </lineage>
</organism>